<dbReference type="Proteomes" id="UP001283341">
    <property type="component" value="Unassembled WGS sequence"/>
</dbReference>
<comment type="caution">
    <text evidence="1">The sequence shown here is derived from an EMBL/GenBank/DDBJ whole genome shotgun (WGS) entry which is preliminary data.</text>
</comment>
<dbReference type="EMBL" id="JAUEDM010000006">
    <property type="protein sequence ID" value="KAK3315172.1"/>
    <property type="molecule type" value="Genomic_DNA"/>
</dbReference>
<keyword evidence="2" id="KW-1185">Reference proteome</keyword>
<reference evidence="1" key="2">
    <citation type="submission" date="2023-06" db="EMBL/GenBank/DDBJ databases">
        <authorList>
            <consortium name="Lawrence Berkeley National Laboratory"/>
            <person name="Haridas S."/>
            <person name="Hensen N."/>
            <person name="Bonometti L."/>
            <person name="Westerberg I."/>
            <person name="Brannstrom I.O."/>
            <person name="Guillou S."/>
            <person name="Cros-Aarteil S."/>
            <person name="Calhoun S."/>
            <person name="Kuo A."/>
            <person name="Mondo S."/>
            <person name="Pangilinan J."/>
            <person name="Riley R."/>
            <person name="Labutti K."/>
            <person name="Andreopoulos B."/>
            <person name="Lipzen A."/>
            <person name="Chen C."/>
            <person name="Yanf M."/>
            <person name="Daum C."/>
            <person name="Ng V."/>
            <person name="Clum A."/>
            <person name="Steindorff A."/>
            <person name="Ohm R."/>
            <person name="Martin F."/>
            <person name="Silar P."/>
            <person name="Natvig D."/>
            <person name="Lalanne C."/>
            <person name="Gautier V."/>
            <person name="Ament-Velasquez S.L."/>
            <person name="Kruys A."/>
            <person name="Hutchinson M.I."/>
            <person name="Powell A.J."/>
            <person name="Barry K."/>
            <person name="Miller A.N."/>
            <person name="Grigoriev I.V."/>
            <person name="Debuchy R."/>
            <person name="Gladieux P."/>
            <person name="Thoren M.H."/>
            <person name="Johannesson H."/>
        </authorList>
    </citation>
    <scope>NUCLEOTIDE SEQUENCE</scope>
    <source>
        <strain evidence="1">CBS 118394</strain>
    </source>
</reference>
<sequence>MAAQKESKWNEAAHAALCGALTNALSEAGSAPAKHKDSILEFMTGKGFSFTWEGVRQVVFDYVVIYICFHVAPFHSPRHKLSQNTNERLPPSLTISPLHRYASRPRSSIYINQYA</sequence>
<name>A0AAE0HYG0_9PEZI</name>
<evidence type="ECO:0000313" key="2">
    <source>
        <dbReference type="Proteomes" id="UP001283341"/>
    </source>
</evidence>
<proteinExistence type="predicted"/>
<gene>
    <name evidence="1" type="ORF">B0H66DRAFT_335880</name>
</gene>
<reference evidence="1" key="1">
    <citation type="journal article" date="2023" name="Mol. Phylogenet. Evol.">
        <title>Genome-scale phylogeny and comparative genomics of the fungal order Sordariales.</title>
        <authorList>
            <person name="Hensen N."/>
            <person name="Bonometti L."/>
            <person name="Westerberg I."/>
            <person name="Brannstrom I.O."/>
            <person name="Guillou S."/>
            <person name="Cros-Aarteil S."/>
            <person name="Calhoun S."/>
            <person name="Haridas S."/>
            <person name="Kuo A."/>
            <person name="Mondo S."/>
            <person name="Pangilinan J."/>
            <person name="Riley R."/>
            <person name="LaButti K."/>
            <person name="Andreopoulos B."/>
            <person name="Lipzen A."/>
            <person name="Chen C."/>
            <person name="Yan M."/>
            <person name="Daum C."/>
            <person name="Ng V."/>
            <person name="Clum A."/>
            <person name="Steindorff A."/>
            <person name="Ohm R.A."/>
            <person name="Martin F."/>
            <person name="Silar P."/>
            <person name="Natvig D.O."/>
            <person name="Lalanne C."/>
            <person name="Gautier V."/>
            <person name="Ament-Velasquez S.L."/>
            <person name="Kruys A."/>
            <person name="Hutchinson M.I."/>
            <person name="Powell A.J."/>
            <person name="Barry K."/>
            <person name="Miller A.N."/>
            <person name="Grigoriev I.V."/>
            <person name="Debuchy R."/>
            <person name="Gladieux P."/>
            <person name="Hiltunen Thoren M."/>
            <person name="Johannesson H."/>
        </authorList>
    </citation>
    <scope>NUCLEOTIDE SEQUENCE</scope>
    <source>
        <strain evidence="1">CBS 118394</strain>
    </source>
</reference>
<organism evidence="1 2">
    <name type="scientific">Apodospora peruviana</name>
    <dbReference type="NCBI Taxonomy" id="516989"/>
    <lineage>
        <taxon>Eukaryota</taxon>
        <taxon>Fungi</taxon>
        <taxon>Dikarya</taxon>
        <taxon>Ascomycota</taxon>
        <taxon>Pezizomycotina</taxon>
        <taxon>Sordariomycetes</taxon>
        <taxon>Sordariomycetidae</taxon>
        <taxon>Sordariales</taxon>
        <taxon>Lasiosphaeriaceae</taxon>
        <taxon>Apodospora</taxon>
    </lineage>
</organism>
<protein>
    <submittedName>
        <fullName evidence="1">Uncharacterized protein</fullName>
    </submittedName>
</protein>
<accession>A0AAE0HYG0</accession>
<dbReference type="AlphaFoldDB" id="A0AAE0HYG0"/>
<evidence type="ECO:0000313" key="1">
    <source>
        <dbReference type="EMBL" id="KAK3315172.1"/>
    </source>
</evidence>